<dbReference type="Proteomes" id="UP000574067">
    <property type="component" value="Unassembled WGS sequence"/>
</dbReference>
<sequence length="1060" mass="114466">MTPRCRGGGWMFWLTVASLLVGCGSGDLAGSTELLAQTERAAASSEPVVRFGLSSAIGGSLLPFTMGQPLVEGQVPAGFTLVAADAPELQFVVRNRWPDGSAKFAILSGRVSLEAGTQRSIALSVSQAPMEPNPVSLDDLKATGISAEVGFGTFGTAGWTTSDWDKPMRTVLSGPQMSAWTYRKPIGADAHLVAWLEVRAYKGGAVEVLPWIENGYLNVPGPAEKSATASFTLGGTQRFSQPLTLLNHQRAVLAGPEVLTHWLGADPQITPRHDAAYFMKSKLVPFYRGSTASGSPLFNRLPTQYTPLMQGSYHSAMGTTGYHPSIGLLPEWDVAYLSTRADPRAYRAVLINAYAAGRYGIHYRDETTQQPLVFTQYPDLVMRAGSGVADTGTSSTGRYTPAPSGAVPPTFKVSHHPSMGYMAYLVSGWSYFMEQTQLLATANFIKHPDRTRGYSQGLYLSGLDAAQTRSSAWAIRTQAQAATITPDDDPLRRQFLDAVSHNIVAYHRRYVAQPHNPLGVVEGYNGYASDNEWYIGAPWMDDFLTATLAYAKELAAYDPAVRPQLEAFLKWKFRAVTGRLGGGGPGEFPYTHGAQYNLPFAKSKTADWKNGAGPWFGSWGEVARAMGVPTGAQPGDALVEGYPESATGYWGNLMPALSYAVDLGVEGAMEAWTRVTTASNFYKQALKYNDQPVWGVHPRTLAVADTPMPQTDSGGTLPELPLPADALARLEPGHWLELPNTRIRSVLPAPAQKGNPLAIVGGWSGATVDTVRSRLLVWGGGNTDYWGNEMYALDLPTLSIRRAVEPSPVTGEDSCGAALSDGTPRSRSTFDAMAYVAHLDSFFAIGGGVNYCTTSPRGSGGVWLRDFTSNRWIMKRPDTPLPYELSAMAEYDEAQKRVLIKDTRSLWAYHPETDSFTVLNASMPVSYGLTATLDTKRRKFVMLGNGVQVIDLQTNQLSTLATTNTPALVTSKQAPGVAYDVVADRIVAWHGGAEVWTLDMDTGVWSEVAVSDGPTADALAQGTFGRWAYIPGLNVFALINGIDQNAWVFKLPDPETSSAP</sequence>
<dbReference type="EMBL" id="JABBFW010000008">
    <property type="protein sequence ID" value="NML16160.1"/>
    <property type="molecule type" value="Genomic_DNA"/>
</dbReference>
<reference evidence="1 2" key="1">
    <citation type="submission" date="2020-04" db="EMBL/GenBank/DDBJ databases">
        <title>Azohydromonas sp. isolated from soil.</title>
        <authorList>
            <person name="Dahal R.H."/>
        </authorList>
    </citation>
    <scope>NUCLEOTIDE SEQUENCE [LARGE SCALE GENOMIC DNA]</scope>
    <source>
        <strain evidence="1 2">G-1-1-14</strain>
    </source>
</reference>
<dbReference type="InterPro" id="IPR015915">
    <property type="entry name" value="Kelch-typ_b-propeller"/>
</dbReference>
<proteinExistence type="predicted"/>
<comment type="caution">
    <text evidence="1">The sequence shown here is derived from an EMBL/GenBank/DDBJ whole genome shotgun (WGS) entry which is preliminary data.</text>
</comment>
<name>A0A848FDD6_9BURK</name>
<keyword evidence="2" id="KW-1185">Reference proteome</keyword>
<dbReference type="Gene3D" id="2.120.10.80">
    <property type="entry name" value="Kelch-type beta propeller"/>
    <property type="match status" value="1"/>
</dbReference>
<dbReference type="PROSITE" id="PS51257">
    <property type="entry name" value="PROKAR_LIPOPROTEIN"/>
    <property type="match status" value="1"/>
</dbReference>
<protein>
    <submittedName>
        <fullName evidence="1">Uncharacterized protein</fullName>
    </submittedName>
</protein>
<evidence type="ECO:0000313" key="1">
    <source>
        <dbReference type="EMBL" id="NML16160.1"/>
    </source>
</evidence>
<accession>A0A848FDD6</accession>
<evidence type="ECO:0000313" key="2">
    <source>
        <dbReference type="Proteomes" id="UP000574067"/>
    </source>
</evidence>
<dbReference type="SUPFAM" id="SSF117281">
    <property type="entry name" value="Kelch motif"/>
    <property type="match status" value="1"/>
</dbReference>
<organism evidence="1 2">
    <name type="scientific">Azohydromonas caseinilytica</name>
    <dbReference type="NCBI Taxonomy" id="2728836"/>
    <lineage>
        <taxon>Bacteria</taxon>
        <taxon>Pseudomonadati</taxon>
        <taxon>Pseudomonadota</taxon>
        <taxon>Betaproteobacteria</taxon>
        <taxon>Burkholderiales</taxon>
        <taxon>Sphaerotilaceae</taxon>
        <taxon>Azohydromonas</taxon>
    </lineage>
</organism>
<gene>
    <name evidence="1" type="ORF">HHL10_14355</name>
</gene>
<dbReference type="RefSeq" id="WP_169161051.1">
    <property type="nucleotide sequence ID" value="NZ_JABBFW010000008.1"/>
</dbReference>
<dbReference type="AlphaFoldDB" id="A0A848FDD6"/>